<name>A0A1Q9F098_SYMMI</name>
<reference evidence="1 2" key="1">
    <citation type="submission" date="2016-02" db="EMBL/GenBank/DDBJ databases">
        <title>Genome analysis of coral dinoflagellate symbionts highlights evolutionary adaptations to a symbiotic lifestyle.</title>
        <authorList>
            <person name="Aranda M."/>
            <person name="Li Y."/>
            <person name="Liew Y.J."/>
            <person name="Baumgarten S."/>
            <person name="Simakov O."/>
            <person name="Wilson M."/>
            <person name="Piel J."/>
            <person name="Ashoor H."/>
            <person name="Bougouffa S."/>
            <person name="Bajic V.B."/>
            <person name="Ryu T."/>
            <person name="Ravasi T."/>
            <person name="Bayer T."/>
            <person name="Micklem G."/>
            <person name="Kim H."/>
            <person name="Bhak J."/>
            <person name="Lajeunesse T.C."/>
            <person name="Voolstra C.R."/>
        </authorList>
    </citation>
    <scope>NUCLEOTIDE SEQUENCE [LARGE SCALE GENOMIC DNA]</scope>
    <source>
        <strain evidence="1 2">CCMP2467</strain>
    </source>
</reference>
<evidence type="ECO:0000313" key="1">
    <source>
        <dbReference type="EMBL" id="OLQ13053.1"/>
    </source>
</evidence>
<dbReference type="OrthoDB" id="474985at2759"/>
<organism evidence="1 2">
    <name type="scientific">Symbiodinium microadriaticum</name>
    <name type="common">Dinoflagellate</name>
    <name type="synonym">Zooxanthella microadriatica</name>
    <dbReference type="NCBI Taxonomy" id="2951"/>
    <lineage>
        <taxon>Eukaryota</taxon>
        <taxon>Sar</taxon>
        <taxon>Alveolata</taxon>
        <taxon>Dinophyceae</taxon>
        <taxon>Suessiales</taxon>
        <taxon>Symbiodiniaceae</taxon>
        <taxon>Symbiodinium</taxon>
    </lineage>
</organism>
<dbReference type="Proteomes" id="UP000186817">
    <property type="component" value="Unassembled WGS sequence"/>
</dbReference>
<accession>A0A1Q9F098</accession>
<sequence>MTLEGNTVPPLQDYTTSERDDLIRAIVRRARATKAVALLPFEQSPVTWRRLSRARWYAGKVHHERKTELRRRSQRQEMAAVTSTQWHCPDSHLVVSLIDHSYVQRVWPLWIAATHGHSNKISDVVDDNARQSWQKENTRRGCITGRLTMHAAFSILDSQMNPGHQRSGKYHNYFAKATLDELGERAGVRANLKYELVMY</sequence>
<dbReference type="EMBL" id="LSRX01000033">
    <property type="protein sequence ID" value="OLQ13053.1"/>
    <property type="molecule type" value="Genomic_DNA"/>
</dbReference>
<dbReference type="AlphaFoldDB" id="A0A1Q9F098"/>
<comment type="caution">
    <text evidence="1">The sequence shown here is derived from an EMBL/GenBank/DDBJ whole genome shotgun (WGS) entry which is preliminary data.</text>
</comment>
<protein>
    <submittedName>
        <fullName evidence="1">Uncharacterized protein</fullName>
    </submittedName>
</protein>
<keyword evidence="2" id="KW-1185">Reference proteome</keyword>
<evidence type="ECO:0000313" key="2">
    <source>
        <dbReference type="Proteomes" id="UP000186817"/>
    </source>
</evidence>
<gene>
    <name evidence="1" type="ORF">AK812_SmicGene2954</name>
</gene>
<proteinExistence type="predicted"/>